<name>A0A9P3HEC6_9FUNG</name>
<protein>
    <recommendedName>
        <fullName evidence="1">Replication origin-binding protein domain-containing protein</fullName>
    </recommendedName>
</protein>
<dbReference type="SUPFAM" id="SSF52540">
    <property type="entry name" value="P-loop containing nucleoside triphosphate hydrolases"/>
    <property type="match status" value="1"/>
</dbReference>
<reference evidence="2" key="1">
    <citation type="submission" date="2021-11" db="EMBL/GenBank/DDBJ databases">
        <authorList>
            <person name="Herlambang A."/>
            <person name="Guo Y."/>
            <person name="Takashima Y."/>
            <person name="Nishizawa T."/>
        </authorList>
    </citation>
    <scope>NUCLEOTIDE SEQUENCE</scope>
    <source>
        <strain evidence="2">E1425</strain>
    </source>
</reference>
<evidence type="ECO:0000259" key="1">
    <source>
        <dbReference type="Pfam" id="PF02399"/>
    </source>
</evidence>
<comment type="caution">
    <text evidence="2">The sequence shown here is derived from an EMBL/GenBank/DDBJ whole genome shotgun (WGS) entry which is preliminary data.</text>
</comment>
<sequence>MNNKFDSTFFKFSKDQKKGPQDRCYEWSDQKSHSFFVVVNDGAVYGNEYSSYRDETAFLTAYDSIPEAKRCFYELIREGQACKEYYDIDWELDEPADEAELQRREKQLFAAFLCPQPEHAHSGSHKAKDPSRPLKRAQWHEPSVAAEDHEFLITNVDPDCAKVPSCKVTSIVQAPRSLFTASSKAKQDAAVVSSLPKHIVDAVRAKFEQTPHAAQFEMQCIPDRAMIFKLQRKTPGDCVVCDRKHEHENAYLKLTRSGAIFFHCHRAEGLKGLELFKQDISLASGIETSSAVPRGLSCADIKDDARYLTYRLLSPLPGDSQQPPSLLIRCDTGGGKTNFTEALVKANAKAIVKANPKPRFVAISCRRTLAEMLEARLDFENYQNIPGQIDCRRLVVQAESLFRLNLKAYVDEGTILILDELSSLIKQMCSDKTMGNVHNLNLQVFELLIRRAKRVICLDADLCEEEVEIMKSLRSDFVVIDNTFQQQKDDKVVLFTDKLKLIKEALELLKAGKRLWISSTMSAENTEAVHAEFEKAEFKGVCVTKNTPESVKKDVGRSINTIMKGLDYFIHTPTVSVGVNYDSEDGVDYVIGLFSSQTVDVETSMQMMRRTRHVKSKTYLVYADAKTNNLPVLPEEIKSWLCKQVDIVTGVSQLSPTLKFTFDDNTKLKLPDDLFHRMYCHVTSLKHLSMNNFRKKKAEITAARNQQIASAASISADEFEQLSSGFQDLDAAQRASVHKFALMRTYGVQEHSTVTEEWVATYDKPHEKECFKNLQALSVPPGKTLHDCLALPQQCEAMAFQYSLGNVTSAEAHNRLEQSRFVKLEFVVDILTAFGFTDTFAANEVLATDLKKGLDVIWPDLESGMKQICTTLKRERPTHNNWSFRNKLSYINTILHAVLGTKISAVNKRSEKYILKHHSKVGSKNNSPRAAFSTVTTGF</sequence>
<dbReference type="AlphaFoldDB" id="A0A9P3HEC6"/>
<evidence type="ECO:0000313" key="3">
    <source>
        <dbReference type="Proteomes" id="UP000827284"/>
    </source>
</evidence>
<dbReference type="OrthoDB" id="2373574at2759"/>
<dbReference type="InterPro" id="IPR003450">
    <property type="entry name" value="Replication_origin-bd"/>
</dbReference>
<proteinExistence type="predicted"/>
<feature type="domain" description="Replication origin-binding protein" evidence="1">
    <location>
        <begin position="315"/>
        <end position="484"/>
    </location>
</feature>
<dbReference type="Pfam" id="PF02399">
    <property type="entry name" value="Herpes_ori_bp"/>
    <property type="match status" value="1"/>
</dbReference>
<dbReference type="InterPro" id="IPR027417">
    <property type="entry name" value="P-loop_NTPase"/>
</dbReference>
<dbReference type="EMBL" id="BQFW01000010">
    <property type="protein sequence ID" value="GJJ75201.1"/>
    <property type="molecule type" value="Genomic_DNA"/>
</dbReference>
<evidence type="ECO:0000313" key="2">
    <source>
        <dbReference type="EMBL" id="GJJ75201.1"/>
    </source>
</evidence>
<dbReference type="GO" id="GO:0003688">
    <property type="term" value="F:DNA replication origin binding"/>
    <property type="evidence" value="ECO:0007669"/>
    <property type="project" value="InterPro"/>
</dbReference>
<dbReference type="Proteomes" id="UP000827284">
    <property type="component" value="Unassembled WGS sequence"/>
</dbReference>
<reference evidence="2" key="2">
    <citation type="journal article" date="2022" name="Microbiol. Resour. Announc.">
        <title>Whole-Genome Sequence of Entomortierella parvispora E1425, a Mucoromycotan Fungus Associated with Burkholderiaceae-Related Endosymbiotic Bacteria.</title>
        <authorList>
            <person name="Herlambang A."/>
            <person name="Guo Y."/>
            <person name="Takashima Y."/>
            <person name="Narisawa K."/>
            <person name="Ohta H."/>
            <person name="Nishizawa T."/>
        </authorList>
    </citation>
    <scope>NUCLEOTIDE SEQUENCE</scope>
    <source>
        <strain evidence="2">E1425</strain>
    </source>
</reference>
<keyword evidence="3" id="KW-1185">Reference proteome</keyword>
<gene>
    <name evidence="2" type="ORF">EMPS_07559</name>
</gene>
<dbReference type="GO" id="GO:0005524">
    <property type="term" value="F:ATP binding"/>
    <property type="evidence" value="ECO:0007669"/>
    <property type="project" value="InterPro"/>
</dbReference>
<accession>A0A9P3HEC6</accession>
<organism evidence="2 3">
    <name type="scientific">Entomortierella parvispora</name>
    <dbReference type="NCBI Taxonomy" id="205924"/>
    <lineage>
        <taxon>Eukaryota</taxon>
        <taxon>Fungi</taxon>
        <taxon>Fungi incertae sedis</taxon>
        <taxon>Mucoromycota</taxon>
        <taxon>Mortierellomycotina</taxon>
        <taxon>Mortierellomycetes</taxon>
        <taxon>Mortierellales</taxon>
        <taxon>Mortierellaceae</taxon>
        <taxon>Entomortierella</taxon>
    </lineage>
</organism>
<dbReference type="GO" id="GO:0006260">
    <property type="term" value="P:DNA replication"/>
    <property type="evidence" value="ECO:0007669"/>
    <property type="project" value="InterPro"/>
</dbReference>